<dbReference type="EC" id="3.2.1.8" evidence="6"/>
<dbReference type="SMR" id="A0A0G9F9P0"/>
<dbReference type="RefSeq" id="WP_003641232.1">
    <property type="nucleotide sequence ID" value="NZ_AP018405.1"/>
</dbReference>
<dbReference type="GO" id="GO:0045493">
    <property type="term" value="P:xylan catabolic process"/>
    <property type="evidence" value="ECO:0007669"/>
    <property type="project" value="UniProtKB-KW"/>
</dbReference>
<dbReference type="Pfam" id="PF20434">
    <property type="entry name" value="BD-FAE"/>
    <property type="match status" value="1"/>
</dbReference>
<keyword evidence="6" id="KW-0858">Xylan degradation</keyword>
<dbReference type="Proteomes" id="UP000595466">
    <property type="component" value="Chromosome"/>
</dbReference>
<evidence type="ECO:0000313" key="5">
    <source>
        <dbReference type="EMBL" id="KZV01438.1"/>
    </source>
</evidence>
<evidence type="ECO:0000313" key="10">
    <source>
        <dbReference type="Proteomes" id="UP000076989"/>
    </source>
</evidence>
<dbReference type="PATRIC" id="fig|1590.142.peg.924"/>
<keyword evidence="1 6" id="KW-0378">Hydrolase</keyword>
<dbReference type="EMBL" id="MCOL01000001">
    <property type="protein sequence ID" value="ODO61011.1"/>
    <property type="molecule type" value="Genomic_DNA"/>
</dbReference>
<dbReference type="SUPFAM" id="SSF53474">
    <property type="entry name" value="alpha/beta-Hydrolases"/>
    <property type="match status" value="1"/>
</dbReference>
<evidence type="ECO:0000313" key="6">
    <source>
        <dbReference type="EMBL" id="ODO61011.1"/>
    </source>
</evidence>
<dbReference type="EMBL" id="LUWI01000018">
    <property type="protein sequence ID" value="KZU05265.1"/>
    <property type="molecule type" value="Genomic_DNA"/>
</dbReference>
<evidence type="ECO:0000313" key="9">
    <source>
        <dbReference type="Proteomes" id="UP000076882"/>
    </source>
</evidence>
<organism evidence="6 11">
    <name type="scientific">Lactiplantibacillus plantarum</name>
    <name type="common">Lactobacillus plantarum</name>
    <dbReference type="NCBI Taxonomy" id="1590"/>
    <lineage>
        <taxon>Bacteria</taxon>
        <taxon>Bacillati</taxon>
        <taxon>Bacillota</taxon>
        <taxon>Bacilli</taxon>
        <taxon>Lactobacillales</taxon>
        <taxon>Lactobacillaceae</taxon>
        <taxon>Lactiplantibacillus</taxon>
    </lineage>
</organism>
<dbReference type="GO" id="GO:0031176">
    <property type="term" value="F:endo-1,4-beta-xylanase activity"/>
    <property type="evidence" value="ECO:0007669"/>
    <property type="project" value="UniProtKB-EC"/>
</dbReference>
<dbReference type="PANTHER" id="PTHR48081">
    <property type="entry name" value="AB HYDROLASE SUPERFAMILY PROTEIN C4A8.06C"/>
    <property type="match status" value="1"/>
</dbReference>
<name>A0A0G9F9P0_LACPN</name>
<proteinExistence type="predicted"/>
<dbReference type="AlphaFoldDB" id="A0A0G9F9P0"/>
<dbReference type="EMBL" id="LUXM01000033">
    <property type="protein sequence ID" value="KZU94411.1"/>
    <property type="molecule type" value="Genomic_DNA"/>
</dbReference>
<reference evidence="8 9" key="1">
    <citation type="submission" date="2016-03" db="EMBL/GenBank/DDBJ databases">
        <title>Comparative genomics of 54 Lactobacillus plantarum strains reveals genomic uncoupling from niche constraints.</title>
        <authorList>
            <person name="Martino M.E."/>
        </authorList>
    </citation>
    <scope>NUCLEOTIDE SEQUENCE [LARGE SCALE GENOMIC DNA]</scope>
    <source>
        <strain evidence="4 9">19.1</strain>
        <strain evidence="5 8">NAB2</strain>
        <strain evidence="3 10">Nizo2260</strain>
    </source>
</reference>
<dbReference type="InterPro" id="IPR029058">
    <property type="entry name" value="AB_hydrolase_fold"/>
</dbReference>
<dbReference type="PANTHER" id="PTHR48081:SF6">
    <property type="entry name" value="PEPTIDASE S9 PROLYL OLIGOPEPTIDASE CATALYTIC DOMAIN-CONTAINING PROTEIN"/>
    <property type="match status" value="1"/>
</dbReference>
<reference evidence="7 12" key="3">
    <citation type="submission" date="2020-12" db="EMBL/GenBank/DDBJ databases">
        <title>Whole genome sequencing of Lactobacillus plantarum PC518.</title>
        <authorList>
            <person name="Guo Q."/>
        </authorList>
    </citation>
    <scope>NUCLEOTIDE SEQUENCE [LARGE SCALE GENOMIC DNA]</scope>
    <source>
        <strain evidence="7 12">PC518</strain>
    </source>
</reference>
<dbReference type="InterPro" id="IPR050300">
    <property type="entry name" value="GDXG_lipolytic_enzyme"/>
</dbReference>
<evidence type="ECO:0000259" key="2">
    <source>
        <dbReference type="Pfam" id="PF20434"/>
    </source>
</evidence>
<keyword evidence="6" id="KW-0624">Polysaccharide degradation</keyword>
<reference evidence="6 11" key="2">
    <citation type="submission" date="2016-08" db="EMBL/GenBank/DDBJ databases">
        <title>Genome sequencing of Lactobacillus plantarum JSA22, isolated from fermented soybean paste.</title>
        <authorList>
            <person name="Choi H.S."/>
        </authorList>
    </citation>
    <scope>NUCLEOTIDE SEQUENCE [LARGE SCALE GENOMIC DNA]</scope>
    <source>
        <strain evidence="6 11">JSA22</strain>
    </source>
</reference>
<evidence type="ECO:0000256" key="1">
    <source>
        <dbReference type="ARBA" id="ARBA00022801"/>
    </source>
</evidence>
<accession>A0A0G9F9P0</accession>
<keyword evidence="6" id="KW-0326">Glycosidase</keyword>
<evidence type="ECO:0000313" key="4">
    <source>
        <dbReference type="EMBL" id="KZU94411.1"/>
    </source>
</evidence>
<dbReference type="EMBL" id="LUXO01000033">
    <property type="protein sequence ID" value="KZV01438.1"/>
    <property type="molecule type" value="Genomic_DNA"/>
</dbReference>
<dbReference type="Gene3D" id="3.40.50.1820">
    <property type="entry name" value="alpha/beta hydrolase"/>
    <property type="match status" value="1"/>
</dbReference>
<gene>
    <name evidence="6" type="primary">xynA</name>
    <name evidence="7" type="ORF">JH395_11065</name>
    <name evidence="4" type="ORF">Lp19_2385</name>
    <name evidence="6" type="ORF">LPJSA22_00960</name>
    <name evidence="5" type="ORF">NAB2_2058</name>
    <name evidence="3" type="ORF">Nizo2260_1245</name>
</gene>
<dbReference type="InterPro" id="IPR049492">
    <property type="entry name" value="BD-FAE-like_dom"/>
</dbReference>
<evidence type="ECO:0000313" key="12">
    <source>
        <dbReference type="Proteomes" id="UP000595466"/>
    </source>
</evidence>
<dbReference type="GeneID" id="77217493"/>
<evidence type="ECO:0000313" key="7">
    <source>
        <dbReference type="EMBL" id="QQM60260.1"/>
    </source>
</evidence>
<dbReference type="Proteomes" id="UP000076989">
    <property type="component" value="Unassembled WGS sequence"/>
</dbReference>
<dbReference type="Proteomes" id="UP000076882">
    <property type="component" value="Unassembled WGS sequence"/>
</dbReference>
<keyword evidence="6" id="KW-0119">Carbohydrate metabolism</keyword>
<dbReference type="OMA" id="FVMTYRM"/>
<sequence>MQVIKQKLTATCAQLTGYLHQPDTNAHQTNLPAIIIVPGGSYTHIPVAQAESLAMAFAGHGYQAFYLEYTLLTDQQPLGLAPVLDLGRAVNLLRQHAAEWHIDPQQITPAGFSVGGHIVALYNDYWATRVATELNVTPAMLKPNNVVLGYPVISPLLGFPKDDATLATWTPTPNELAADQHVNSDNQPTFIWTTADDPIVPATNTLAYATALATAKIPYELHVFKHGPHGLALANAQTAWKPDANQPHVAHWLTLALEWLADNR</sequence>
<evidence type="ECO:0000313" key="8">
    <source>
        <dbReference type="Proteomes" id="UP000076872"/>
    </source>
</evidence>
<dbReference type="Proteomes" id="UP000076872">
    <property type="component" value="Unassembled WGS sequence"/>
</dbReference>
<evidence type="ECO:0000313" key="11">
    <source>
        <dbReference type="Proteomes" id="UP000094892"/>
    </source>
</evidence>
<evidence type="ECO:0000313" key="3">
    <source>
        <dbReference type="EMBL" id="KZU05265.1"/>
    </source>
</evidence>
<feature type="domain" description="BD-FAE-like" evidence="2">
    <location>
        <begin position="26"/>
        <end position="122"/>
    </location>
</feature>
<dbReference type="EMBL" id="CP066817">
    <property type="protein sequence ID" value="QQM60260.1"/>
    <property type="molecule type" value="Genomic_DNA"/>
</dbReference>
<protein>
    <submittedName>
        <fullName evidence="7">Alpha/beta hydrolase</fullName>
    </submittedName>
    <submittedName>
        <fullName evidence="6">Endo-1,4-beta-xylanase</fullName>
        <ecNumber evidence="6">3.2.1.8</ecNumber>
    </submittedName>
    <submittedName>
        <fullName evidence="3">Lipase/esterase</fullName>
    </submittedName>
</protein>
<dbReference type="Proteomes" id="UP000094892">
    <property type="component" value="Unassembled WGS sequence"/>
</dbReference>